<feature type="compositionally biased region" description="Low complexity" evidence="6">
    <location>
        <begin position="260"/>
        <end position="274"/>
    </location>
</feature>
<dbReference type="GO" id="GO:0003677">
    <property type="term" value="F:DNA binding"/>
    <property type="evidence" value="ECO:0007669"/>
    <property type="project" value="UniProtKB-KW"/>
</dbReference>
<evidence type="ECO:0000313" key="9">
    <source>
        <dbReference type="Proteomes" id="UP001151287"/>
    </source>
</evidence>
<dbReference type="InterPro" id="IPR057075">
    <property type="entry name" value="bHLH_IRO3"/>
</dbReference>
<evidence type="ECO:0000313" key="8">
    <source>
        <dbReference type="EMBL" id="KAJ1701844.1"/>
    </source>
</evidence>
<feature type="compositionally biased region" description="Basic and acidic residues" evidence="6">
    <location>
        <begin position="33"/>
        <end position="46"/>
    </location>
</feature>
<dbReference type="PANTHER" id="PTHR47001:SF1">
    <property type="entry name" value="TRANSCRIPTION FACTOR BHLH11"/>
    <property type="match status" value="1"/>
</dbReference>
<dbReference type="InterPro" id="IPR011598">
    <property type="entry name" value="bHLH_dom"/>
</dbReference>
<comment type="similarity">
    <text evidence="1">Belongs to the bHLH protein family.</text>
</comment>
<dbReference type="SUPFAM" id="SSF47459">
    <property type="entry name" value="HLH, helix-loop-helix DNA-binding domain"/>
    <property type="match status" value="1"/>
</dbReference>
<keyword evidence="3" id="KW-0238">DNA-binding</keyword>
<feature type="compositionally biased region" description="Polar residues" evidence="6">
    <location>
        <begin position="1"/>
        <end position="10"/>
    </location>
</feature>
<keyword evidence="4" id="KW-0804">Transcription</keyword>
<dbReference type="AlphaFoldDB" id="A0A9Q0CX78"/>
<dbReference type="EMBL" id="JAMQYH010000001">
    <property type="protein sequence ID" value="KAJ1701844.1"/>
    <property type="molecule type" value="Genomic_DNA"/>
</dbReference>
<keyword evidence="5" id="KW-0539">Nucleus</keyword>
<dbReference type="PANTHER" id="PTHR47001">
    <property type="entry name" value="TRANSCRIPTION FACTOR BHLH121"/>
    <property type="match status" value="1"/>
</dbReference>
<proteinExistence type="inferred from homology"/>
<dbReference type="Proteomes" id="UP001151287">
    <property type="component" value="Unassembled WGS sequence"/>
</dbReference>
<organism evidence="8 9">
    <name type="scientific">Rhynchospora breviuscula</name>
    <dbReference type="NCBI Taxonomy" id="2022672"/>
    <lineage>
        <taxon>Eukaryota</taxon>
        <taxon>Viridiplantae</taxon>
        <taxon>Streptophyta</taxon>
        <taxon>Embryophyta</taxon>
        <taxon>Tracheophyta</taxon>
        <taxon>Spermatophyta</taxon>
        <taxon>Magnoliopsida</taxon>
        <taxon>Liliopsida</taxon>
        <taxon>Poales</taxon>
        <taxon>Cyperaceae</taxon>
        <taxon>Cyperoideae</taxon>
        <taxon>Rhynchosporeae</taxon>
        <taxon>Rhynchospora</taxon>
    </lineage>
</organism>
<dbReference type="GO" id="GO:0003700">
    <property type="term" value="F:DNA-binding transcription factor activity"/>
    <property type="evidence" value="ECO:0007669"/>
    <property type="project" value="InterPro"/>
</dbReference>
<protein>
    <recommendedName>
        <fullName evidence="7">BHLH domain-containing protein</fullName>
    </recommendedName>
</protein>
<evidence type="ECO:0000259" key="7">
    <source>
        <dbReference type="PROSITE" id="PS50888"/>
    </source>
</evidence>
<feature type="region of interest" description="Disordered" evidence="6">
    <location>
        <begin position="1"/>
        <end position="63"/>
    </location>
</feature>
<evidence type="ECO:0000256" key="4">
    <source>
        <dbReference type="ARBA" id="ARBA00023163"/>
    </source>
</evidence>
<name>A0A9Q0CX78_9POAL</name>
<feature type="compositionally biased region" description="Basic and acidic residues" evidence="6">
    <location>
        <begin position="205"/>
        <end position="214"/>
    </location>
</feature>
<dbReference type="SMART" id="SM00353">
    <property type="entry name" value="HLH"/>
    <property type="match status" value="1"/>
</dbReference>
<dbReference type="GO" id="GO:0006879">
    <property type="term" value="P:intracellular iron ion homeostasis"/>
    <property type="evidence" value="ECO:0007669"/>
    <property type="project" value="InterPro"/>
</dbReference>
<reference evidence="8" key="1">
    <citation type="journal article" date="2022" name="Cell">
        <title>Repeat-based holocentromeres influence genome architecture and karyotype evolution.</title>
        <authorList>
            <person name="Hofstatter P.G."/>
            <person name="Thangavel G."/>
            <person name="Lux T."/>
            <person name="Neumann P."/>
            <person name="Vondrak T."/>
            <person name="Novak P."/>
            <person name="Zhang M."/>
            <person name="Costa L."/>
            <person name="Castellani M."/>
            <person name="Scott A."/>
            <person name="Toegelov H."/>
            <person name="Fuchs J."/>
            <person name="Mata-Sucre Y."/>
            <person name="Dias Y."/>
            <person name="Vanzela A.L.L."/>
            <person name="Huettel B."/>
            <person name="Almeida C.C.S."/>
            <person name="Simkova H."/>
            <person name="Souza G."/>
            <person name="Pedrosa-Harand A."/>
            <person name="Macas J."/>
            <person name="Mayer K.F.X."/>
            <person name="Houben A."/>
            <person name="Marques A."/>
        </authorList>
    </citation>
    <scope>NUCLEOTIDE SEQUENCE</scope>
    <source>
        <strain evidence="8">RhyBre1mFocal</strain>
    </source>
</reference>
<evidence type="ECO:0000256" key="1">
    <source>
        <dbReference type="ARBA" id="ARBA00005510"/>
    </source>
</evidence>
<dbReference type="InterPro" id="IPR036638">
    <property type="entry name" value="HLH_DNA-bd_sf"/>
</dbReference>
<dbReference type="PROSITE" id="PS50888">
    <property type="entry name" value="BHLH"/>
    <property type="match status" value="1"/>
</dbReference>
<gene>
    <name evidence="8" type="ORF">LUZ63_001623</name>
</gene>
<feature type="region of interest" description="Disordered" evidence="6">
    <location>
        <begin position="182"/>
        <end position="285"/>
    </location>
</feature>
<dbReference type="GO" id="GO:0046983">
    <property type="term" value="F:protein dimerization activity"/>
    <property type="evidence" value="ECO:0007669"/>
    <property type="project" value="InterPro"/>
</dbReference>
<keyword evidence="9" id="KW-1185">Reference proteome</keyword>
<dbReference type="CDD" id="cd11446">
    <property type="entry name" value="bHLH_AtILR3_like"/>
    <property type="match status" value="1"/>
</dbReference>
<accession>A0A9Q0CX78</accession>
<dbReference type="Gene3D" id="4.10.280.10">
    <property type="entry name" value="Helix-loop-helix DNA-binding domain"/>
    <property type="match status" value="1"/>
</dbReference>
<evidence type="ECO:0000256" key="2">
    <source>
        <dbReference type="ARBA" id="ARBA00023015"/>
    </source>
</evidence>
<evidence type="ECO:0000256" key="5">
    <source>
        <dbReference type="ARBA" id="ARBA00023242"/>
    </source>
</evidence>
<comment type="caution">
    <text evidence="8">The sequence shown here is derived from an EMBL/GenBank/DDBJ whole genome shotgun (WGS) entry which is preliminary data.</text>
</comment>
<dbReference type="OrthoDB" id="515493at2759"/>
<feature type="compositionally biased region" description="Basic and acidic residues" evidence="6">
    <location>
        <begin position="243"/>
        <end position="259"/>
    </location>
</feature>
<evidence type="ECO:0000256" key="6">
    <source>
        <dbReference type="SAM" id="MobiDB-lite"/>
    </source>
</evidence>
<dbReference type="InterPro" id="IPR044579">
    <property type="entry name" value="bHLH11/121"/>
</dbReference>
<keyword evidence="2" id="KW-0805">Transcription regulation</keyword>
<evidence type="ECO:0000256" key="3">
    <source>
        <dbReference type="ARBA" id="ARBA00023125"/>
    </source>
</evidence>
<dbReference type="Pfam" id="PF23177">
    <property type="entry name" value="bHLH_IRO3"/>
    <property type="match status" value="1"/>
</dbReference>
<feature type="domain" description="BHLH" evidence="7">
    <location>
        <begin position="29"/>
        <end position="79"/>
    </location>
</feature>
<sequence length="285" mass="31771">MDQWSSQGAPTTKFGRPPDGNQLDPSFSARKVQKADREKMRRDRLNEQFQELGNALDPERPKNDKVAILSDAIQVLKDLNAEVNRLKAEYASLSEESSELTQEKNELRDEKATLKSEIDSLNAQYQQRLRMSYPWAGLDHPVVMGPYPFPVPVPIPSSAVPVQPYPFYRPYFPFPQSCNNAQPGVDTSVPPQTGNNRCDGVISEEASRSKRSDECSDVATELELKMPGYVGPSHSKAASNKDSSTDVRKKQQWSRERSSSRSSSSSVQDSSCNSITVDRLASNNN</sequence>